<dbReference type="InterPro" id="IPR043502">
    <property type="entry name" value="DNA/RNA_pol_sf"/>
</dbReference>
<keyword evidence="3" id="KW-1185">Reference proteome</keyword>
<dbReference type="KEGG" id="shx:MS3_00000321"/>
<dbReference type="AlphaFoldDB" id="A0A922LIP0"/>
<proteinExistence type="predicted"/>
<reference evidence="2" key="1">
    <citation type="journal article" date="2012" name="Nat. Genet.">
        <title>Whole-genome sequence of Schistosoma haematobium.</title>
        <authorList>
            <person name="Young N.D."/>
            <person name="Jex A.R."/>
            <person name="Li B."/>
            <person name="Liu S."/>
            <person name="Yang L."/>
            <person name="Xiong Z."/>
            <person name="Li Y."/>
            <person name="Cantacessi C."/>
            <person name="Hall R.S."/>
            <person name="Xu X."/>
            <person name="Chen F."/>
            <person name="Wu X."/>
            <person name="Zerlotini A."/>
            <person name="Oliveira G."/>
            <person name="Hofmann A."/>
            <person name="Zhang G."/>
            <person name="Fang X."/>
            <person name="Kang Y."/>
            <person name="Campbell B.E."/>
            <person name="Loukas A."/>
            <person name="Ranganathan S."/>
            <person name="Rollinson D."/>
            <person name="Rinaldi G."/>
            <person name="Brindley P.J."/>
            <person name="Yang H."/>
            <person name="Wang J."/>
            <person name="Wang J."/>
            <person name="Gasser R.B."/>
        </authorList>
    </citation>
    <scope>NUCLEOTIDE SEQUENCE</scope>
</reference>
<gene>
    <name evidence="2" type="primary">TY3BG_2</name>
    <name evidence="2" type="ORF">MS3_00000321</name>
</gene>
<dbReference type="SUPFAM" id="SSF56672">
    <property type="entry name" value="DNA/RNA polymerases"/>
    <property type="match status" value="1"/>
</dbReference>
<dbReference type="InterPro" id="IPR043128">
    <property type="entry name" value="Rev_trsase/Diguanyl_cyclase"/>
</dbReference>
<dbReference type="CDD" id="cd01647">
    <property type="entry name" value="RT_LTR"/>
    <property type="match status" value="1"/>
</dbReference>
<dbReference type="GeneID" id="75576313"/>
<dbReference type="CTD" id="75576313"/>
<evidence type="ECO:0000259" key="1">
    <source>
        <dbReference type="PROSITE" id="PS50878"/>
    </source>
</evidence>
<comment type="caution">
    <text evidence="2">The sequence shown here is derived from an EMBL/GenBank/DDBJ whole genome shotgun (WGS) entry which is preliminary data.</text>
</comment>
<dbReference type="Proteomes" id="UP000471633">
    <property type="component" value="Unassembled WGS sequence"/>
</dbReference>
<dbReference type="PANTHER" id="PTHR37984">
    <property type="entry name" value="PROTEIN CBG26694"/>
    <property type="match status" value="1"/>
</dbReference>
<dbReference type="EMBL" id="AMPZ03000004">
    <property type="protein sequence ID" value="KAH9585982.1"/>
    <property type="molecule type" value="Genomic_DNA"/>
</dbReference>
<accession>A0A922LIP0</accession>
<dbReference type="Pfam" id="PF00078">
    <property type="entry name" value="RVT_1"/>
    <property type="match status" value="1"/>
</dbReference>
<organism evidence="2 3">
    <name type="scientific">Schistosoma haematobium</name>
    <name type="common">Blood fluke</name>
    <dbReference type="NCBI Taxonomy" id="6185"/>
    <lineage>
        <taxon>Eukaryota</taxon>
        <taxon>Metazoa</taxon>
        <taxon>Spiralia</taxon>
        <taxon>Lophotrochozoa</taxon>
        <taxon>Platyhelminthes</taxon>
        <taxon>Trematoda</taxon>
        <taxon>Digenea</taxon>
        <taxon>Strigeidida</taxon>
        <taxon>Schistosomatoidea</taxon>
        <taxon>Schistosomatidae</taxon>
        <taxon>Schistosoma</taxon>
    </lineage>
</organism>
<dbReference type="Gene3D" id="3.30.70.270">
    <property type="match status" value="2"/>
</dbReference>
<dbReference type="PROSITE" id="PS50878">
    <property type="entry name" value="RT_POL"/>
    <property type="match status" value="1"/>
</dbReference>
<protein>
    <submittedName>
        <fullName evidence="2">Transposon Ty3-G Gag-Pol polyprotein</fullName>
    </submittedName>
</protein>
<evidence type="ECO:0000313" key="2">
    <source>
        <dbReference type="EMBL" id="KAH9585982.1"/>
    </source>
</evidence>
<sequence length="261" mass="29797">MYVVTSFSGCRLFLVKIRHPMDPFYQPLLDKHPGIHQTRPKLPCVTSNVTHHITTTGPPVFSKARRLTSENLRNAKTIHDRYPLSHIHDSTATLRGKTVFSKIDLVKAYNQIPMATDDIPKTAMITPFGIYEFLRMPFGLRGDARPFQSFIDDVFRGLIFVHAYVDDCLIASPESHPKHLYLVFERLQKHGITVNIQKCQIETGSLDFLGHTMDAQSIRSLRTKVAAILVYPEPNTIKKLRMFNGLVSFYRRSTPKCALLM</sequence>
<dbReference type="RefSeq" id="XP_051068523.1">
    <property type="nucleotide sequence ID" value="XM_051208133.1"/>
</dbReference>
<evidence type="ECO:0000313" key="3">
    <source>
        <dbReference type="Proteomes" id="UP000471633"/>
    </source>
</evidence>
<dbReference type="InterPro" id="IPR050951">
    <property type="entry name" value="Retrovirus_Pol_polyprotein"/>
</dbReference>
<feature type="domain" description="Reverse transcriptase" evidence="1">
    <location>
        <begin position="1"/>
        <end position="213"/>
    </location>
</feature>
<reference evidence="2" key="2">
    <citation type="journal article" date="2019" name="Gigascience">
        <title>High-quality Schistosoma haematobium genome achieved by single-molecule and long-range sequencing.</title>
        <authorList>
            <person name="Stroehlein A.J."/>
            <person name="Korhonen P.K."/>
            <person name="Chong T.M."/>
            <person name="Lim Y.L."/>
            <person name="Chan K.G."/>
            <person name="Webster B."/>
            <person name="Rollinson D."/>
            <person name="Brindley P.J."/>
            <person name="Gasser R.B."/>
            <person name="Young N.D."/>
        </authorList>
    </citation>
    <scope>NUCLEOTIDE SEQUENCE</scope>
</reference>
<dbReference type="PANTHER" id="PTHR37984:SF5">
    <property type="entry name" value="PROTEIN NYNRIN-LIKE"/>
    <property type="match status" value="1"/>
</dbReference>
<reference evidence="2" key="3">
    <citation type="submission" date="2021-06" db="EMBL/GenBank/DDBJ databases">
        <title>Chromosome-level genome assembly for S. haematobium.</title>
        <authorList>
            <person name="Stroehlein A.J."/>
        </authorList>
    </citation>
    <scope>NUCLEOTIDE SEQUENCE</scope>
</reference>
<name>A0A922LIP0_SCHHA</name>
<dbReference type="InterPro" id="IPR000477">
    <property type="entry name" value="RT_dom"/>
</dbReference>
<reference evidence="2" key="4">
    <citation type="journal article" date="2022" name="PLoS Pathog.">
        <title>Chromosome-level genome of Schistosoma haematobium underpins genome-wide explorations of molecular variation.</title>
        <authorList>
            <person name="Stroehlein A.J."/>
            <person name="Korhonen P.K."/>
            <person name="Lee V.V."/>
            <person name="Ralph S.A."/>
            <person name="Mentink-Kane M."/>
            <person name="You H."/>
            <person name="McManus D.P."/>
            <person name="Tchuente L.T."/>
            <person name="Stothard J.R."/>
            <person name="Kaur P."/>
            <person name="Dudchenko O."/>
            <person name="Aiden E.L."/>
            <person name="Yang B."/>
            <person name="Yang H."/>
            <person name="Emery A.M."/>
            <person name="Webster B.L."/>
            <person name="Brindley P.J."/>
            <person name="Rollinson D."/>
            <person name="Chang B.C.H."/>
            <person name="Gasser R.B."/>
            <person name="Young N.D."/>
        </authorList>
    </citation>
    <scope>NUCLEOTIDE SEQUENCE</scope>
</reference>